<proteinExistence type="predicted"/>
<evidence type="ECO:0000313" key="3">
    <source>
        <dbReference type="Proteomes" id="UP001642360"/>
    </source>
</evidence>
<dbReference type="AlphaFoldDB" id="A0ABC8RCN0"/>
<dbReference type="Proteomes" id="UP001642360">
    <property type="component" value="Unassembled WGS sequence"/>
</dbReference>
<protein>
    <submittedName>
        <fullName evidence="2">Uncharacterized protein</fullName>
    </submittedName>
</protein>
<dbReference type="PANTHER" id="PTHR10811">
    <property type="entry name" value="FRINGE-RELATED"/>
    <property type="match status" value="1"/>
</dbReference>
<evidence type="ECO:0000313" key="2">
    <source>
        <dbReference type="EMBL" id="CAK9142714.1"/>
    </source>
</evidence>
<dbReference type="EMBL" id="CAUOFW020001247">
    <property type="protein sequence ID" value="CAK9142714.1"/>
    <property type="molecule type" value="Genomic_DNA"/>
</dbReference>
<dbReference type="FunFam" id="3.90.550.50:FF:000006">
    <property type="entry name" value="Fringe-related protein-like"/>
    <property type="match status" value="1"/>
</dbReference>
<keyword evidence="1" id="KW-0812">Transmembrane</keyword>
<evidence type="ECO:0000256" key="1">
    <source>
        <dbReference type="SAM" id="Phobius"/>
    </source>
</evidence>
<sequence length="474" mass="54274">MQFFQVLSKTQNSPRLINLILITSSLCIIYVLLSLLLFPNTKLLNLSVSVQDVPSNPTSLEHIVFGIASNKRSWPKRKEYVRLWWRPQQMRGCVFLETVMPKSTFDNDSVSLPPVCISEDTSSFHYTYRGGLRSAIRVARVVSETVALNHSDVRWFVFGDDDTVFFPENLVKTLSKYDHGLWYYIGTNSEIYVQNKFFSFDMAFGGAGFAISYPLAKVLAKVFDSCLERYPHLYGSDSRISSCLSELGVSLTREPGFHQMDIRGNMFGLLIAHPLTPLVSLHHLDVTDPIFPNMTTIKALEHLVEASKFDPHRILQQTVCYDRWFSWTISVSWGYAVQVFEHNVFLPEAVRAEETFRPWKKGNAIDTLLNLNTRRQHPDPCRRPAVFFLDKVSSGIDGIKSVYKRMIPENCTLAMVSPRRVEEIRVFSQQLNLDTKQLQAPRRHCCDVLPSSTAEVMEVGIRECGEEELIYMHP</sequence>
<organism evidence="2 3">
    <name type="scientific">Ilex paraguariensis</name>
    <name type="common">yerba mate</name>
    <dbReference type="NCBI Taxonomy" id="185542"/>
    <lineage>
        <taxon>Eukaryota</taxon>
        <taxon>Viridiplantae</taxon>
        <taxon>Streptophyta</taxon>
        <taxon>Embryophyta</taxon>
        <taxon>Tracheophyta</taxon>
        <taxon>Spermatophyta</taxon>
        <taxon>Magnoliopsida</taxon>
        <taxon>eudicotyledons</taxon>
        <taxon>Gunneridae</taxon>
        <taxon>Pentapetalae</taxon>
        <taxon>asterids</taxon>
        <taxon>campanulids</taxon>
        <taxon>Aquifoliales</taxon>
        <taxon>Aquifoliaceae</taxon>
        <taxon>Ilex</taxon>
    </lineage>
</organism>
<gene>
    <name evidence="2" type="ORF">ILEXP_LOCUS10404</name>
</gene>
<keyword evidence="1" id="KW-1133">Transmembrane helix</keyword>
<dbReference type="Gene3D" id="3.90.550.50">
    <property type="match status" value="1"/>
</dbReference>
<accession>A0ABC8RCN0</accession>
<keyword evidence="1" id="KW-0472">Membrane</keyword>
<dbReference type="Pfam" id="PF04646">
    <property type="entry name" value="DUF604"/>
    <property type="match status" value="1"/>
</dbReference>
<feature type="transmembrane region" description="Helical" evidence="1">
    <location>
        <begin position="16"/>
        <end position="38"/>
    </location>
</feature>
<reference evidence="2 3" key="1">
    <citation type="submission" date="2024-02" db="EMBL/GenBank/DDBJ databases">
        <authorList>
            <person name="Vignale AGUSTIN F."/>
            <person name="Sosa J E."/>
            <person name="Modenutti C."/>
        </authorList>
    </citation>
    <scope>NUCLEOTIDE SEQUENCE [LARGE SCALE GENOMIC DNA]</scope>
</reference>
<comment type="caution">
    <text evidence="2">The sequence shown here is derived from an EMBL/GenBank/DDBJ whole genome shotgun (WGS) entry which is preliminary data.</text>
</comment>
<name>A0ABC8RCN0_9AQUA</name>
<keyword evidence="3" id="KW-1185">Reference proteome</keyword>
<dbReference type="InterPro" id="IPR006740">
    <property type="entry name" value="DUF604"/>
</dbReference>